<comment type="caution">
    <text evidence="1">The sequence shown here is derived from an EMBL/GenBank/DDBJ whole genome shotgun (WGS) entry which is preliminary data.</text>
</comment>
<gene>
    <name evidence="1" type="ORF">N1851_022903</name>
</gene>
<reference evidence="1" key="1">
    <citation type="journal article" date="2023" name="Front. Mar. Sci.">
        <title>A new Merluccius polli reference genome to investigate the effects of global change in West African waters.</title>
        <authorList>
            <person name="Mateo J.L."/>
            <person name="Blanco-Fernandez C."/>
            <person name="Garcia-Vazquez E."/>
            <person name="Machado-Schiaffino G."/>
        </authorList>
    </citation>
    <scope>NUCLEOTIDE SEQUENCE</scope>
    <source>
        <strain evidence="1">C29</strain>
        <tissue evidence="1">Fin</tissue>
    </source>
</reference>
<accession>A0AA47NX45</accession>
<evidence type="ECO:0000313" key="2">
    <source>
        <dbReference type="Proteomes" id="UP001174136"/>
    </source>
</evidence>
<protein>
    <submittedName>
        <fullName evidence="1">Uncharacterized protein</fullName>
    </submittedName>
</protein>
<proteinExistence type="predicted"/>
<evidence type="ECO:0000313" key="1">
    <source>
        <dbReference type="EMBL" id="KAK0140148.1"/>
    </source>
</evidence>
<keyword evidence="2" id="KW-1185">Reference proteome</keyword>
<name>A0AA47NX45_MERPO</name>
<sequence>MKKGWRESSSQATRLQQQAVMSGASGGVQAYFQNKHPEAIYVHYAHKLNLVLCHTCKAISMCCKCLTRSVNAVLENFLAITGCLSCINTPLAVGLKAKLSHFHMVYLLHIFQELLSKETIDLADAVAHKNAVTDSLEEKRSDATAADLHARTRAFCEANQVAFPEPRMHTKKRMEGFVVESTCGAGSEVCGSSESEELKRKWFFPCVDRMIAELEKRFSGVNEELLKGIQACSPTSDVFLCKPYLSGLAAPY</sequence>
<organism evidence="1 2">
    <name type="scientific">Merluccius polli</name>
    <name type="common">Benguela hake</name>
    <name type="synonym">Merluccius cadenati</name>
    <dbReference type="NCBI Taxonomy" id="89951"/>
    <lineage>
        <taxon>Eukaryota</taxon>
        <taxon>Metazoa</taxon>
        <taxon>Chordata</taxon>
        <taxon>Craniata</taxon>
        <taxon>Vertebrata</taxon>
        <taxon>Euteleostomi</taxon>
        <taxon>Actinopterygii</taxon>
        <taxon>Neopterygii</taxon>
        <taxon>Teleostei</taxon>
        <taxon>Neoteleostei</taxon>
        <taxon>Acanthomorphata</taxon>
        <taxon>Zeiogadaria</taxon>
        <taxon>Gadariae</taxon>
        <taxon>Gadiformes</taxon>
        <taxon>Gadoidei</taxon>
        <taxon>Merlucciidae</taxon>
        <taxon>Merluccius</taxon>
    </lineage>
</organism>
<dbReference type="Proteomes" id="UP001174136">
    <property type="component" value="Unassembled WGS sequence"/>
</dbReference>
<dbReference type="AlphaFoldDB" id="A0AA47NX45"/>
<dbReference type="EMBL" id="JAOPHQ010004268">
    <property type="protein sequence ID" value="KAK0140148.1"/>
    <property type="molecule type" value="Genomic_DNA"/>
</dbReference>